<dbReference type="Proteomes" id="UP000014680">
    <property type="component" value="Unassembled WGS sequence"/>
</dbReference>
<dbReference type="RefSeq" id="XP_004253973.1">
    <property type="nucleotide sequence ID" value="XM_004253925.1"/>
</dbReference>
<evidence type="ECO:0000313" key="2">
    <source>
        <dbReference type="Proteomes" id="UP000014680"/>
    </source>
</evidence>
<keyword evidence="2" id="KW-1185">Reference proteome</keyword>
<dbReference type="OMA" id="DIACAFN"/>
<sequence length="679" mass="78480">MKRVVAICFTNTHVGASYYQTNNVKTELMRPIPFAISFTDNKINVFGDAMKQKQCLSGLCDTEKLGIKINRDETTRKFVTNVFELWVVMVCELNNKLTQILSNEGLEAISYLVTIPEGCDQLLKDVVSLAFKKNGMDVCRIVTNDIACAFNYAKIEIPRMFEHNSFEKHWEVVVINLDDRYTAVSLFDISITKVTKIYMDRLQLGQQHFARRLCEMALKSPLESDDVDDWNFKMRKRVDEFYDAINMFSDVNVSKSFVKDEEDNYINFSREEVENLFINEDNSIANLVDSVIQTGRAIKKEVGIPIEEDKDIVLCVVGMHKNSFVEKTIIENLSSKYRVANNMSINAKTVCLEGAGYLAKKMELKNKSDHQLMEEYDSNKFVEVDCVIPPQQFTMNNYGAFPEKYVLASECIKLPNGEKPFEGQLVIFENNKIYGEDYQLQNYHTGVGLVELKPEEKYEELYIKLSKYLCCFGPVTSWHDGNNKVPYLERAENYGPSDKQLVFDQTKAEDIECDAFYEMKTEKCTIEKISYNFDEQYMTSVKPEQMLSDNFESVLDSMKKGWGNRSVTSSQSDVVTIQHQFELHEMQYNMDYAQLDILLMNVKQQKLKVSQVLSIKSQIQNKEMPELAQKLEKAGLKTEKLEVRRAMLAMFKNNFDNPEKLQEDWNLLKNAKESLLPKE</sequence>
<gene>
    <name evidence="1" type="ORF">EIN_093590</name>
</gene>
<dbReference type="OrthoDB" id="28898at2759"/>
<dbReference type="GeneID" id="14886390"/>
<dbReference type="Gene3D" id="3.90.640.10">
    <property type="entry name" value="Actin, Chain A, domain 4"/>
    <property type="match status" value="1"/>
</dbReference>
<proteinExistence type="predicted"/>
<accession>A0A0A1TZY6</accession>
<dbReference type="Gene3D" id="3.30.420.40">
    <property type="match status" value="2"/>
</dbReference>
<dbReference type="AlphaFoldDB" id="A0A0A1TZY6"/>
<name>A0A0A1TZY6_ENTIV</name>
<dbReference type="KEGG" id="eiv:EIN_093590"/>
<evidence type="ECO:0000313" key="1">
    <source>
        <dbReference type="EMBL" id="ELP87202.1"/>
    </source>
</evidence>
<dbReference type="VEuPathDB" id="AmoebaDB:EIN_093590"/>
<protein>
    <submittedName>
        <fullName evidence="1">Uncharacterized protein</fullName>
    </submittedName>
</protein>
<reference evidence="1 2" key="1">
    <citation type="submission" date="2012-10" db="EMBL/GenBank/DDBJ databases">
        <authorList>
            <person name="Zafar N."/>
            <person name="Inman J."/>
            <person name="Hall N."/>
            <person name="Lorenzi H."/>
            <person name="Caler E."/>
        </authorList>
    </citation>
    <scope>NUCLEOTIDE SEQUENCE [LARGE SCALE GENOMIC DNA]</scope>
    <source>
        <strain evidence="1 2">IP1</strain>
    </source>
</reference>
<organism evidence="1 2">
    <name type="scientific">Entamoeba invadens IP1</name>
    <dbReference type="NCBI Taxonomy" id="370355"/>
    <lineage>
        <taxon>Eukaryota</taxon>
        <taxon>Amoebozoa</taxon>
        <taxon>Evosea</taxon>
        <taxon>Archamoebae</taxon>
        <taxon>Mastigamoebida</taxon>
        <taxon>Entamoebidae</taxon>
        <taxon>Entamoeba</taxon>
    </lineage>
</organism>
<dbReference type="EMBL" id="KB206860">
    <property type="protein sequence ID" value="ELP87202.1"/>
    <property type="molecule type" value="Genomic_DNA"/>
</dbReference>